<evidence type="ECO:0000256" key="8">
    <source>
        <dbReference type="RuleBase" id="RU003881"/>
    </source>
</evidence>
<accession>A0A090AS83</accession>
<keyword evidence="5" id="KW-1015">Disulfide bond</keyword>
<dbReference type="InterPro" id="IPR008255">
    <property type="entry name" value="Pyr_nucl-diS_OxRdtase_2_AS"/>
</dbReference>
<reference evidence="10 11" key="2">
    <citation type="journal article" date="2014" name="Curr. Biol.">
        <title>Symbiont-Supplemented Maternal Investment Underpinning Host's Ecological Adaptation.</title>
        <authorList>
            <person name="Kaiwa N."/>
            <person name="Hosokawa T."/>
            <person name="Nikoh N."/>
            <person name="Tanahashi M."/>
            <person name="Moriyama M."/>
            <person name="Meng X.Y."/>
            <person name="Maeda T."/>
            <person name="Yamaguchi K."/>
            <person name="Shigenobu S."/>
            <person name="Ito M."/>
            <person name="Fukatsu T."/>
        </authorList>
    </citation>
    <scope>NUCLEOTIDE SEQUENCE [LARGE SCALE GENOMIC DNA]</scope>
    <source>
        <strain evidence="10 11">UwTKB</strain>
    </source>
</reference>
<evidence type="ECO:0000256" key="2">
    <source>
        <dbReference type="ARBA" id="ARBA00022630"/>
    </source>
</evidence>
<comment type="similarity">
    <text evidence="1 7">Belongs to the class-II pyridine nucleotide-disulfide oxidoreductase family.</text>
</comment>
<dbReference type="OrthoDB" id="9806179at2"/>
<keyword evidence="11" id="KW-1185">Reference proteome</keyword>
<dbReference type="PRINTS" id="PR00368">
    <property type="entry name" value="FADPNR"/>
</dbReference>
<dbReference type="InterPro" id="IPR050097">
    <property type="entry name" value="Ferredoxin-NADP_redctase_2"/>
</dbReference>
<comment type="subunit">
    <text evidence="7">Homodimer.</text>
</comment>
<dbReference type="AlphaFoldDB" id="A0A090AS83"/>
<evidence type="ECO:0000256" key="1">
    <source>
        <dbReference type="ARBA" id="ARBA00009333"/>
    </source>
</evidence>
<feature type="domain" description="FAD/NAD(P)-binding" evidence="9">
    <location>
        <begin position="9"/>
        <end position="303"/>
    </location>
</feature>
<dbReference type="PANTHER" id="PTHR48105">
    <property type="entry name" value="THIOREDOXIN REDUCTASE 1-RELATED-RELATED"/>
    <property type="match status" value="1"/>
</dbReference>
<proteinExistence type="inferred from homology"/>
<reference evidence="11" key="1">
    <citation type="submission" date="2013-11" db="EMBL/GenBank/DDBJ databases">
        <title>Symbiont-containing voluminous jelly as an extraordinary maternal gift for overwintering insect nymphs.</title>
        <authorList>
            <person name="Kaiwa N."/>
            <person name="Hosokawa T."/>
            <person name="Nikoh N."/>
            <person name="Meng X.Y."/>
            <person name="Tanahashi M."/>
            <person name="Moriyama M."/>
            <person name="Maeda T."/>
            <person name="Yamaguchi K."/>
            <person name="Shigenobu S."/>
            <person name="Ito M."/>
            <person name="Fukatsu T."/>
        </authorList>
    </citation>
    <scope>NUCLEOTIDE SEQUENCE [LARGE SCALE GENOMIC DNA]</scope>
    <source>
        <strain evidence="11">UwTKB</strain>
    </source>
</reference>
<protein>
    <recommendedName>
        <fullName evidence="7">Thioredoxin reductase</fullName>
        <ecNumber evidence="7">1.8.1.9</ecNumber>
    </recommendedName>
</protein>
<dbReference type="InterPro" id="IPR036188">
    <property type="entry name" value="FAD/NAD-bd_sf"/>
</dbReference>
<name>A0A090AS83_9ENTR</name>
<dbReference type="InterPro" id="IPR023753">
    <property type="entry name" value="FAD/NAD-binding_dom"/>
</dbReference>
<dbReference type="HOGENOM" id="CLU_031864_5_1_6"/>
<evidence type="ECO:0000256" key="4">
    <source>
        <dbReference type="ARBA" id="ARBA00023002"/>
    </source>
</evidence>
<keyword evidence="6 7" id="KW-0676">Redox-active center</keyword>
<dbReference type="NCBIfam" id="TIGR01292">
    <property type="entry name" value="TRX_reduct"/>
    <property type="match status" value="1"/>
</dbReference>
<evidence type="ECO:0000259" key="9">
    <source>
        <dbReference type="Pfam" id="PF07992"/>
    </source>
</evidence>
<evidence type="ECO:0000313" key="10">
    <source>
        <dbReference type="EMBL" id="BAP58730.1"/>
    </source>
</evidence>
<gene>
    <name evidence="10" type="primary">trxB</name>
    <name evidence="10" type="ORF">TGUWTKB_5040</name>
</gene>
<evidence type="ECO:0000313" key="11">
    <source>
        <dbReference type="Proteomes" id="UP000031627"/>
    </source>
</evidence>
<comment type="catalytic activity">
    <reaction evidence="7">
        <text>[thioredoxin]-dithiol + NADP(+) = [thioredoxin]-disulfide + NADPH + H(+)</text>
        <dbReference type="Rhea" id="RHEA:20345"/>
        <dbReference type="Rhea" id="RHEA-COMP:10698"/>
        <dbReference type="Rhea" id="RHEA-COMP:10700"/>
        <dbReference type="ChEBI" id="CHEBI:15378"/>
        <dbReference type="ChEBI" id="CHEBI:29950"/>
        <dbReference type="ChEBI" id="CHEBI:50058"/>
        <dbReference type="ChEBI" id="CHEBI:57783"/>
        <dbReference type="ChEBI" id="CHEBI:58349"/>
        <dbReference type="EC" id="1.8.1.9"/>
    </reaction>
</comment>
<keyword evidence="4 7" id="KW-0560">Oxidoreductase</keyword>
<evidence type="ECO:0000256" key="5">
    <source>
        <dbReference type="ARBA" id="ARBA00023157"/>
    </source>
</evidence>
<dbReference type="STRING" id="1410383.TGUWTKB_5040"/>
<dbReference type="GO" id="GO:0005737">
    <property type="term" value="C:cytoplasm"/>
    <property type="evidence" value="ECO:0007669"/>
    <property type="project" value="InterPro"/>
</dbReference>
<evidence type="ECO:0000256" key="7">
    <source>
        <dbReference type="RuleBase" id="RU003880"/>
    </source>
</evidence>
<comment type="cofactor">
    <cofactor evidence="8">
        <name>FAD</name>
        <dbReference type="ChEBI" id="CHEBI:57692"/>
    </cofactor>
    <text evidence="8">Binds 1 FAD per subunit.</text>
</comment>
<keyword evidence="2 7" id="KW-0285">Flavoprotein</keyword>
<keyword evidence="3 7" id="KW-0274">FAD</keyword>
<dbReference type="KEGG" id="sbw:TGUWTKB_5040"/>
<dbReference type="Gene3D" id="3.50.50.60">
    <property type="entry name" value="FAD/NAD(P)-binding domain"/>
    <property type="match status" value="2"/>
</dbReference>
<dbReference type="SUPFAM" id="SSF51905">
    <property type="entry name" value="FAD/NAD(P)-binding domain"/>
    <property type="match status" value="1"/>
</dbReference>
<dbReference type="InterPro" id="IPR005982">
    <property type="entry name" value="Thioredox_Rdtase"/>
</dbReference>
<dbReference type="PROSITE" id="PS00573">
    <property type="entry name" value="PYRIDINE_REDOX_2"/>
    <property type="match status" value="1"/>
</dbReference>
<dbReference type="Pfam" id="PF07992">
    <property type="entry name" value="Pyr_redox_2"/>
    <property type="match status" value="1"/>
</dbReference>
<dbReference type="GO" id="GO:0004791">
    <property type="term" value="F:thioredoxin-disulfide reductase (NADPH) activity"/>
    <property type="evidence" value="ECO:0007669"/>
    <property type="project" value="UniProtKB-UniRule"/>
</dbReference>
<organism evidence="10 11">
    <name type="scientific">Candidatus Tachikawaea gelatinosa</name>
    <dbReference type="NCBI Taxonomy" id="1410383"/>
    <lineage>
        <taxon>Bacteria</taxon>
        <taxon>Pseudomonadati</taxon>
        <taxon>Pseudomonadota</taxon>
        <taxon>Gammaproteobacteria</taxon>
        <taxon>Enterobacterales</taxon>
        <taxon>Enterobacteriaceae</taxon>
        <taxon>Candidatus Tachikawaea</taxon>
    </lineage>
</organism>
<evidence type="ECO:0000256" key="3">
    <source>
        <dbReference type="ARBA" id="ARBA00022827"/>
    </source>
</evidence>
<dbReference type="GO" id="GO:0019430">
    <property type="term" value="P:removal of superoxide radicals"/>
    <property type="evidence" value="ECO:0007669"/>
    <property type="project" value="UniProtKB-UniRule"/>
</dbReference>
<dbReference type="Proteomes" id="UP000031627">
    <property type="component" value="Chromosome"/>
</dbReference>
<dbReference type="EC" id="1.8.1.9" evidence="7"/>
<dbReference type="RefSeq" id="WP_041063286.1">
    <property type="nucleotide sequence ID" value="NZ_AP014521.1"/>
</dbReference>
<sequence length="319" mass="35230">MKKNNIHKKLIILGSGPAGYTAGIYAARANLNPLIITGLQKGGQLITTQEIENWPGDFKSLTGLSLMERMELHVKKFNTKVIFDHIQEINTKVFPFKLTGDKNYTANSIIIATGASPRYIGLKSEKKFQGKGVSVCATCDGFFHANKKVVVVGGGNTAIEEAIYLSKIASVVYLVHRRENFRAEKILINRLTKYVKSKKIVLYKNYKMIEIFGNSNGVTGALINSTLDSKKYKELTQISGIFIAIGHDPNTGFLKNDIKLDKYGYIKISHTRENFTQTSVKGIFAAGDVIDSVYRQAITSAGSGCMAALDAERYLSEQI</sequence>
<dbReference type="PRINTS" id="PR00469">
    <property type="entry name" value="PNDRDTASEII"/>
</dbReference>
<dbReference type="EMBL" id="AP014521">
    <property type="protein sequence ID" value="BAP58730.1"/>
    <property type="molecule type" value="Genomic_DNA"/>
</dbReference>
<keyword evidence="8" id="KW-0521">NADP</keyword>
<evidence type="ECO:0000256" key="6">
    <source>
        <dbReference type="ARBA" id="ARBA00023284"/>
    </source>
</evidence>